<feature type="region of interest" description="Disordered" evidence="7">
    <location>
        <begin position="154"/>
        <end position="183"/>
    </location>
</feature>
<comment type="function">
    <text evidence="1 6">Hydrolyzes acetyl esters in homogalacturonan regions of pectin. In type I primary cell wall, galacturonic acid residues of pectin can be acetylated at the O-2 and O-3 positions. Decreasing the degree of acetylation of pectin gels in vitro alters their physical properties.</text>
</comment>
<dbReference type="GO" id="GO:0071555">
    <property type="term" value="P:cell wall organization"/>
    <property type="evidence" value="ECO:0007669"/>
    <property type="project" value="UniProtKB-KW"/>
</dbReference>
<accession>A0AAD8JB73</accession>
<evidence type="ECO:0000256" key="2">
    <source>
        <dbReference type="ARBA" id="ARBA00004191"/>
    </source>
</evidence>
<evidence type="ECO:0000256" key="7">
    <source>
        <dbReference type="SAM" id="MobiDB-lite"/>
    </source>
</evidence>
<keyword evidence="9" id="KW-1185">Reference proteome</keyword>
<organism evidence="8 9">
    <name type="scientific">Heracleum sosnowskyi</name>
    <dbReference type="NCBI Taxonomy" id="360622"/>
    <lineage>
        <taxon>Eukaryota</taxon>
        <taxon>Viridiplantae</taxon>
        <taxon>Streptophyta</taxon>
        <taxon>Embryophyta</taxon>
        <taxon>Tracheophyta</taxon>
        <taxon>Spermatophyta</taxon>
        <taxon>Magnoliopsida</taxon>
        <taxon>eudicotyledons</taxon>
        <taxon>Gunneridae</taxon>
        <taxon>Pentapetalae</taxon>
        <taxon>asterids</taxon>
        <taxon>campanulids</taxon>
        <taxon>Apiales</taxon>
        <taxon>Apiaceae</taxon>
        <taxon>Apioideae</taxon>
        <taxon>apioid superclade</taxon>
        <taxon>Tordylieae</taxon>
        <taxon>Tordyliinae</taxon>
        <taxon>Heracleum</taxon>
    </lineage>
</organism>
<feature type="region of interest" description="Disordered" evidence="7">
    <location>
        <begin position="101"/>
        <end position="129"/>
    </location>
</feature>
<dbReference type="AlphaFoldDB" id="A0AAD8JB73"/>
<sequence length="183" mass="20106">MFKARADDGQVQPVRQHMASHFCLELLLHRKLMHLQHGKIAVQHLKIGKRPMVLQTRNIRELDYLGGGWCNTIASCSYRKTTALGSSKYMGHEVKFAEILSSDPSKNPDEPNAEHSMSIHVMGDGSDEEDDVTNIFDDEGDVEADCEGNTYAMEGACAMEDAEGDLEGGDGESEGEGSDSEED</sequence>
<comment type="caution">
    <text evidence="8">The sequence shown here is derived from an EMBL/GenBank/DDBJ whole genome shotgun (WGS) entry which is preliminary data.</text>
</comment>
<dbReference type="Proteomes" id="UP001237642">
    <property type="component" value="Unassembled WGS sequence"/>
</dbReference>
<evidence type="ECO:0000256" key="5">
    <source>
        <dbReference type="ARBA" id="ARBA00023316"/>
    </source>
</evidence>
<evidence type="ECO:0000256" key="4">
    <source>
        <dbReference type="ARBA" id="ARBA00022512"/>
    </source>
</evidence>
<name>A0AAD8JB73_9APIA</name>
<keyword evidence="4 6" id="KW-0134">Cell wall</keyword>
<feature type="compositionally biased region" description="Acidic residues" evidence="7">
    <location>
        <begin position="160"/>
        <end position="183"/>
    </location>
</feature>
<comment type="similarity">
    <text evidence="3 6">Belongs to the pectinacetylesterase family.</text>
</comment>
<dbReference type="InterPro" id="IPR004963">
    <property type="entry name" value="PAE/NOTUM"/>
</dbReference>
<protein>
    <recommendedName>
        <fullName evidence="6">Pectin acetylesterase</fullName>
        <ecNumber evidence="6">3.1.1.-</ecNumber>
    </recommendedName>
</protein>
<reference evidence="8" key="2">
    <citation type="submission" date="2023-05" db="EMBL/GenBank/DDBJ databases">
        <authorList>
            <person name="Schelkunov M.I."/>
        </authorList>
    </citation>
    <scope>NUCLEOTIDE SEQUENCE</scope>
    <source>
        <strain evidence="8">Hsosn_3</strain>
        <tissue evidence="8">Leaf</tissue>
    </source>
</reference>
<dbReference type="PANTHER" id="PTHR21562:SF83">
    <property type="entry name" value="PECTIN ACETYLESTERASE 4"/>
    <property type="match status" value="1"/>
</dbReference>
<keyword evidence="5 6" id="KW-0961">Cell wall biogenesis/degradation</keyword>
<dbReference type="PANTHER" id="PTHR21562">
    <property type="entry name" value="NOTUM-RELATED"/>
    <property type="match status" value="1"/>
</dbReference>
<evidence type="ECO:0000256" key="6">
    <source>
        <dbReference type="RuleBase" id="RU363114"/>
    </source>
</evidence>
<evidence type="ECO:0000256" key="3">
    <source>
        <dbReference type="ARBA" id="ARBA00005784"/>
    </source>
</evidence>
<keyword evidence="6" id="KW-0964">Secreted</keyword>
<dbReference type="GO" id="GO:0016787">
    <property type="term" value="F:hydrolase activity"/>
    <property type="evidence" value="ECO:0007669"/>
    <property type="project" value="UniProtKB-KW"/>
</dbReference>
<proteinExistence type="inferred from homology"/>
<dbReference type="EMBL" id="JAUIZM010000001">
    <property type="protein sequence ID" value="KAK1400824.1"/>
    <property type="molecule type" value="Genomic_DNA"/>
</dbReference>
<dbReference type="Pfam" id="PF03283">
    <property type="entry name" value="PAE"/>
    <property type="match status" value="1"/>
</dbReference>
<keyword evidence="6" id="KW-0378">Hydrolase</keyword>
<evidence type="ECO:0000313" key="8">
    <source>
        <dbReference type="EMBL" id="KAK1400824.1"/>
    </source>
</evidence>
<gene>
    <name evidence="8" type="ORF">POM88_000429</name>
</gene>
<evidence type="ECO:0000313" key="9">
    <source>
        <dbReference type="Proteomes" id="UP001237642"/>
    </source>
</evidence>
<reference evidence="8" key="1">
    <citation type="submission" date="2023-02" db="EMBL/GenBank/DDBJ databases">
        <title>Genome of toxic invasive species Heracleum sosnowskyi carries increased number of genes despite the absence of recent whole-genome duplications.</title>
        <authorList>
            <person name="Schelkunov M."/>
            <person name="Shtratnikova V."/>
            <person name="Makarenko M."/>
            <person name="Klepikova A."/>
            <person name="Omelchenko D."/>
            <person name="Novikova G."/>
            <person name="Obukhova E."/>
            <person name="Bogdanov V."/>
            <person name="Penin A."/>
            <person name="Logacheva M."/>
        </authorList>
    </citation>
    <scope>NUCLEOTIDE SEQUENCE</scope>
    <source>
        <strain evidence="8">Hsosn_3</strain>
        <tissue evidence="8">Leaf</tissue>
    </source>
</reference>
<dbReference type="EC" id="3.1.1.-" evidence="6"/>
<evidence type="ECO:0000256" key="1">
    <source>
        <dbReference type="ARBA" id="ARBA00003534"/>
    </source>
</evidence>
<comment type="subcellular location">
    <subcellularLocation>
        <location evidence="2 6">Secreted</location>
        <location evidence="2 6">Cell wall</location>
    </subcellularLocation>
</comment>